<organism evidence="1 2">
    <name type="scientific">Neogobius melanostomus</name>
    <name type="common">round goby</name>
    <dbReference type="NCBI Taxonomy" id="47308"/>
    <lineage>
        <taxon>Eukaryota</taxon>
        <taxon>Metazoa</taxon>
        <taxon>Chordata</taxon>
        <taxon>Craniata</taxon>
        <taxon>Vertebrata</taxon>
        <taxon>Euteleostomi</taxon>
        <taxon>Actinopterygii</taxon>
        <taxon>Neopterygii</taxon>
        <taxon>Teleostei</taxon>
        <taxon>Neoteleostei</taxon>
        <taxon>Acanthomorphata</taxon>
        <taxon>Gobiaria</taxon>
        <taxon>Gobiiformes</taxon>
        <taxon>Gobioidei</taxon>
        <taxon>Gobiidae</taxon>
        <taxon>Benthophilinae</taxon>
        <taxon>Neogobiini</taxon>
        <taxon>Neogobius</taxon>
    </lineage>
</organism>
<reference evidence="1" key="2">
    <citation type="submission" date="2025-09" db="UniProtKB">
        <authorList>
            <consortium name="Ensembl"/>
        </authorList>
    </citation>
    <scope>IDENTIFICATION</scope>
</reference>
<keyword evidence="2" id="KW-1185">Reference proteome</keyword>
<dbReference type="Proteomes" id="UP000694523">
    <property type="component" value="Unplaced"/>
</dbReference>
<reference evidence="1" key="1">
    <citation type="submission" date="2025-08" db="UniProtKB">
        <authorList>
            <consortium name="Ensembl"/>
        </authorList>
    </citation>
    <scope>IDENTIFICATION</scope>
</reference>
<accession>A0A8C6S7B2</accession>
<evidence type="ECO:0000313" key="2">
    <source>
        <dbReference type="Proteomes" id="UP000694523"/>
    </source>
</evidence>
<protein>
    <submittedName>
        <fullName evidence="1">Uncharacterized protein</fullName>
    </submittedName>
</protein>
<dbReference type="AlphaFoldDB" id="A0A8C6S7B2"/>
<evidence type="ECO:0000313" key="1">
    <source>
        <dbReference type="Ensembl" id="ENSNMLP00000001429.1"/>
    </source>
</evidence>
<proteinExistence type="predicted"/>
<name>A0A8C6S7B2_9GOBI</name>
<dbReference type="Ensembl" id="ENSNMLT00000001643.1">
    <property type="protein sequence ID" value="ENSNMLP00000001429.1"/>
    <property type="gene ID" value="ENSNMLG00000001082.1"/>
</dbReference>
<sequence length="99" mass="10836">MSAQSAHHHIVGIHVQFLRVQHAQLSVGGLDVVHVLDGPVQSVQHLDAVRQVAIGAKVPLSPGVDDQTPGRALVRIKLALQLKKHRIKNQGPFKFDSEY</sequence>